<gene>
    <name evidence="1" type="ORF">LOCC1_G003089</name>
</gene>
<dbReference type="EMBL" id="QGMI01000165">
    <property type="protein sequence ID" value="TVY46181.1"/>
    <property type="molecule type" value="Genomic_DNA"/>
</dbReference>
<organism evidence="1 2">
    <name type="scientific">Lachnellula occidentalis</name>
    <dbReference type="NCBI Taxonomy" id="215460"/>
    <lineage>
        <taxon>Eukaryota</taxon>
        <taxon>Fungi</taxon>
        <taxon>Dikarya</taxon>
        <taxon>Ascomycota</taxon>
        <taxon>Pezizomycotina</taxon>
        <taxon>Leotiomycetes</taxon>
        <taxon>Helotiales</taxon>
        <taxon>Lachnaceae</taxon>
        <taxon>Lachnellula</taxon>
    </lineage>
</organism>
<evidence type="ECO:0008006" key="3">
    <source>
        <dbReference type="Google" id="ProtNLM"/>
    </source>
</evidence>
<dbReference type="AlphaFoldDB" id="A0A8H8S1N6"/>
<reference evidence="1 2" key="1">
    <citation type="submission" date="2018-05" db="EMBL/GenBank/DDBJ databases">
        <title>Genome sequencing and assembly of the regulated plant pathogen Lachnellula willkommii and related sister species for the development of diagnostic species identification markers.</title>
        <authorList>
            <person name="Giroux E."/>
            <person name="Bilodeau G."/>
        </authorList>
    </citation>
    <scope>NUCLEOTIDE SEQUENCE [LARGE SCALE GENOMIC DNA]</scope>
    <source>
        <strain evidence="1 2">CBS 160.35</strain>
    </source>
</reference>
<proteinExistence type="predicted"/>
<dbReference type="Proteomes" id="UP000443090">
    <property type="component" value="Unassembled WGS sequence"/>
</dbReference>
<dbReference type="OrthoDB" id="509124at2759"/>
<sequence length="262" mass="28229">MPPRYPTSEEPISAAAPITADLIAPLPFLSHGADNTFTVIARTRISASPLTVLNTIRDTKTWPEWSTFCPRGVIIPKGKAKARRTSTSTGTGMGTCNASKDGYSNGNGGGGFGGGDESQGWLEQGSEVMLDVFLSGDGLVPGRKRTRGSTIAVTLLERITDEEMEGVKRSGYRMAWQATGWTDWQLRSERVIEVVAREEGGTDYTCWETYGGVLGPVVKRVAGSSLCDRFGDYARDVKAFLEGVDLHLEASEGEAGTKRRSV</sequence>
<comment type="caution">
    <text evidence="1">The sequence shown here is derived from an EMBL/GenBank/DDBJ whole genome shotgun (WGS) entry which is preliminary data.</text>
</comment>
<protein>
    <recommendedName>
        <fullName evidence="3">Coenzyme Q-binding protein COQ10 START domain-containing protein</fullName>
    </recommendedName>
</protein>
<accession>A0A8H8S1N6</accession>
<name>A0A8H8S1N6_9HELO</name>
<evidence type="ECO:0000313" key="1">
    <source>
        <dbReference type="EMBL" id="TVY46181.1"/>
    </source>
</evidence>
<keyword evidence="2" id="KW-1185">Reference proteome</keyword>
<evidence type="ECO:0000313" key="2">
    <source>
        <dbReference type="Proteomes" id="UP000443090"/>
    </source>
</evidence>